<accession>A0ABN8ZWJ3</accession>
<evidence type="ECO:0000313" key="2">
    <source>
        <dbReference type="EMBL" id="CAI9178290.1"/>
    </source>
</evidence>
<evidence type="ECO:0000313" key="3">
    <source>
        <dbReference type="Proteomes" id="UP001176941"/>
    </source>
</evidence>
<keyword evidence="1" id="KW-0732">Signal</keyword>
<feature type="signal peptide" evidence="1">
    <location>
        <begin position="1"/>
        <end position="26"/>
    </location>
</feature>
<proteinExistence type="predicted"/>
<keyword evidence="3" id="KW-1185">Reference proteome</keyword>
<feature type="chain" id="PRO_5047238880" evidence="1">
    <location>
        <begin position="27"/>
        <end position="162"/>
    </location>
</feature>
<dbReference type="EMBL" id="OX459943">
    <property type="protein sequence ID" value="CAI9178290.1"/>
    <property type="molecule type" value="Genomic_DNA"/>
</dbReference>
<evidence type="ECO:0000256" key="1">
    <source>
        <dbReference type="SAM" id="SignalP"/>
    </source>
</evidence>
<dbReference type="Proteomes" id="UP001176941">
    <property type="component" value="Chromosome 7"/>
</dbReference>
<name>A0ABN8ZWJ3_RANTA</name>
<protein>
    <submittedName>
        <fullName evidence="2">Uncharacterized protein</fullName>
    </submittedName>
</protein>
<gene>
    <name evidence="2" type="ORF">MRATA1EN1_LOCUS27252</name>
</gene>
<reference evidence="2" key="1">
    <citation type="submission" date="2023-04" db="EMBL/GenBank/DDBJ databases">
        <authorList>
            <consortium name="ELIXIR-Norway"/>
        </authorList>
    </citation>
    <scope>NUCLEOTIDE SEQUENCE [LARGE SCALE GENOMIC DNA]</scope>
</reference>
<organism evidence="2 3">
    <name type="scientific">Rangifer tarandus platyrhynchus</name>
    <name type="common">Svalbard reindeer</name>
    <dbReference type="NCBI Taxonomy" id="3082113"/>
    <lineage>
        <taxon>Eukaryota</taxon>
        <taxon>Metazoa</taxon>
        <taxon>Chordata</taxon>
        <taxon>Craniata</taxon>
        <taxon>Vertebrata</taxon>
        <taxon>Euteleostomi</taxon>
        <taxon>Mammalia</taxon>
        <taxon>Eutheria</taxon>
        <taxon>Laurasiatheria</taxon>
        <taxon>Artiodactyla</taxon>
        <taxon>Ruminantia</taxon>
        <taxon>Pecora</taxon>
        <taxon>Cervidae</taxon>
        <taxon>Odocoileinae</taxon>
        <taxon>Rangifer</taxon>
    </lineage>
</organism>
<sequence length="162" mass="17785">MSSGLWGLLTISQFLLWVWLGAGVASMPVLSCVKLHSELACGPDSWLLGPSVHLLRRRNGSGALLRALLRKQWPDAGASSVSPLLRLPSACANPGVHTCKHTETHGRVHTDTDAHRHVYSQAREVTHTLVHLHMWPLHANTHTCLHTHTEAWPPVSCSAFSH</sequence>